<dbReference type="Gene3D" id="1.10.287.1490">
    <property type="match status" value="1"/>
</dbReference>
<keyword evidence="1" id="KW-0175">Coiled coil</keyword>
<evidence type="ECO:0000256" key="2">
    <source>
        <dbReference type="SAM" id="MobiDB-lite"/>
    </source>
</evidence>
<dbReference type="Proteomes" id="UP000078284">
    <property type="component" value="Chromosome 3"/>
</dbReference>
<comment type="caution">
    <text evidence="3">The sequence shown here is derived from an EMBL/GenBank/DDBJ whole genome shotgun (WGS) entry which is preliminary data.</text>
</comment>
<dbReference type="AlphaFoldDB" id="A0A178VBJ1"/>
<proteinExistence type="predicted"/>
<organism evidence="3 4">
    <name type="scientific">Arabidopsis thaliana</name>
    <name type="common">Mouse-ear cress</name>
    <dbReference type="NCBI Taxonomy" id="3702"/>
    <lineage>
        <taxon>Eukaryota</taxon>
        <taxon>Viridiplantae</taxon>
        <taxon>Streptophyta</taxon>
        <taxon>Embryophyta</taxon>
        <taxon>Tracheophyta</taxon>
        <taxon>Spermatophyta</taxon>
        <taxon>Magnoliopsida</taxon>
        <taxon>eudicotyledons</taxon>
        <taxon>Gunneridae</taxon>
        <taxon>Pentapetalae</taxon>
        <taxon>rosids</taxon>
        <taxon>malvids</taxon>
        <taxon>Brassicales</taxon>
        <taxon>Brassicaceae</taxon>
        <taxon>Camelineae</taxon>
        <taxon>Arabidopsis</taxon>
    </lineage>
</organism>
<dbReference type="EMBL" id="LUHQ01000003">
    <property type="protein sequence ID" value="OAP02685.1"/>
    <property type="molecule type" value="Genomic_DNA"/>
</dbReference>
<name>A0A178VBJ1_ARATH</name>
<evidence type="ECO:0000256" key="1">
    <source>
        <dbReference type="SAM" id="Coils"/>
    </source>
</evidence>
<dbReference type="PANTHER" id="PTHR36001:SF2">
    <property type="entry name" value="CTAGE FAMILY PROTEIN-RELATED"/>
    <property type="match status" value="1"/>
</dbReference>
<evidence type="ECO:0000313" key="4">
    <source>
        <dbReference type="Proteomes" id="UP000078284"/>
    </source>
</evidence>
<feature type="coiled-coil region" evidence="1">
    <location>
        <begin position="28"/>
        <end position="129"/>
    </location>
</feature>
<dbReference type="PANTHER" id="PTHR36001">
    <property type="entry name" value="CTAGE FAMILY PROTEIN-RELATED"/>
    <property type="match status" value="1"/>
</dbReference>
<reference evidence="4" key="1">
    <citation type="journal article" date="2016" name="Proc. Natl. Acad. Sci. U.S.A.">
        <title>Chromosome-level assembly of Arabidopsis thaliana Ler reveals the extent of translocation and inversion polymorphisms.</title>
        <authorList>
            <person name="Zapata L."/>
            <person name="Ding J."/>
            <person name="Willing E.M."/>
            <person name="Hartwig B."/>
            <person name="Bezdan D."/>
            <person name="Jiao W.B."/>
            <person name="Patel V."/>
            <person name="Velikkakam James G."/>
            <person name="Koornneef M."/>
            <person name="Ossowski S."/>
            <person name="Schneeberger K."/>
        </authorList>
    </citation>
    <scope>NUCLEOTIDE SEQUENCE [LARGE SCALE GENOMIC DNA]</scope>
    <source>
        <strain evidence="4">cv. Landsberg erecta</strain>
    </source>
</reference>
<accession>A0A178VBJ1</accession>
<dbReference type="InterPro" id="IPR053327">
    <property type="entry name" value="KIP"/>
</dbReference>
<feature type="region of interest" description="Disordered" evidence="2">
    <location>
        <begin position="210"/>
        <end position="258"/>
    </location>
</feature>
<gene>
    <name evidence="3" type="ordered locus">AXX17_At3g30910</name>
</gene>
<sequence>MAGIDTQKQLLSLIRDFTSERSRGEQRVVGLKKRIEILQSEVEAANSEVEHAKRIKEVAEEELNGYEVELSLNDSTIQSLEDEVTTIGNEVDALKNKEGLLRDQFISQMEELNKEIREFQKTVDSSLADEDSTGITANIKAFEDCSGDDLEAIKNLLSDVHSQLAKEEEGYLAEQKMQEQVDLPFFQKNSSLDRKQADVRVGTDIGFTRGGAAKEMPMSTMPSREFGSFELTSSGRSSRYFDCYDNSEETDDDQRTRSHLAMKARRICQHD</sequence>
<evidence type="ECO:0000313" key="3">
    <source>
        <dbReference type="EMBL" id="OAP02685.1"/>
    </source>
</evidence>
<dbReference type="ExpressionAtlas" id="A0A178VBJ1">
    <property type="expression patterns" value="baseline and differential"/>
</dbReference>
<protein>
    <submittedName>
        <fullName evidence="3">Uncharacterized protein</fullName>
    </submittedName>
</protein>